<dbReference type="OrthoDB" id="4955136at2759"/>
<sequence>MFCNTFAIGDHSWDPYTIEVNENGVREGEGEYQVVEEEENIEVIRTVRTEDSGYDGCGVPNISLENIEVDNVDSVEQEGMQSRLDRIVEATESYIPHFTATSMSNDLPDCSIAECMRLLKTLPSIELGSELYMLGARLFIKRQYREMFIALEDDDVRVAWLEDELELIKQGKRL</sequence>
<dbReference type="AlphaFoldDB" id="A0A9Q1GP32"/>
<reference evidence="1" key="1">
    <citation type="submission" date="2022-04" db="EMBL/GenBank/DDBJ databases">
        <title>Carnegiea gigantea Genome sequencing and assembly v2.</title>
        <authorList>
            <person name="Copetti D."/>
            <person name="Sanderson M.J."/>
            <person name="Burquez A."/>
            <person name="Wojciechowski M.F."/>
        </authorList>
    </citation>
    <scope>NUCLEOTIDE SEQUENCE</scope>
    <source>
        <strain evidence="1">SGP5-SGP5p</strain>
        <tissue evidence="1">Aerial part</tissue>
    </source>
</reference>
<evidence type="ECO:0000313" key="1">
    <source>
        <dbReference type="EMBL" id="KAJ8422984.1"/>
    </source>
</evidence>
<evidence type="ECO:0000313" key="2">
    <source>
        <dbReference type="Proteomes" id="UP001153076"/>
    </source>
</evidence>
<organism evidence="1 2">
    <name type="scientific">Carnegiea gigantea</name>
    <dbReference type="NCBI Taxonomy" id="171969"/>
    <lineage>
        <taxon>Eukaryota</taxon>
        <taxon>Viridiplantae</taxon>
        <taxon>Streptophyta</taxon>
        <taxon>Embryophyta</taxon>
        <taxon>Tracheophyta</taxon>
        <taxon>Spermatophyta</taxon>
        <taxon>Magnoliopsida</taxon>
        <taxon>eudicotyledons</taxon>
        <taxon>Gunneridae</taxon>
        <taxon>Pentapetalae</taxon>
        <taxon>Caryophyllales</taxon>
        <taxon>Cactineae</taxon>
        <taxon>Cactaceae</taxon>
        <taxon>Cactoideae</taxon>
        <taxon>Echinocereeae</taxon>
        <taxon>Carnegiea</taxon>
    </lineage>
</organism>
<keyword evidence="2" id="KW-1185">Reference proteome</keyword>
<name>A0A9Q1GP32_9CARY</name>
<comment type="caution">
    <text evidence="1">The sequence shown here is derived from an EMBL/GenBank/DDBJ whole genome shotgun (WGS) entry which is preliminary data.</text>
</comment>
<protein>
    <submittedName>
        <fullName evidence="1">Uncharacterized protein</fullName>
    </submittedName>
</protein>
<accession>A0A9Q1GP32</accession>
<dbReference type="Proteomes" id="UP001153076">
    <property type="component" value="Unassembled WGS sequence"/>
</dbReference>
<gene>
    <name evidence="1" type="ORF">Cgig2_025009</name>
</gene>
<proteinExistence type="predicted"/>
<dbReference type="EMBL" id="JAKOGI010002088">
    <property type="protein sequence ID" value="KAJ8422984.1"/>
    <property type="molecule type" value="Genomic_DNA"/>
</dbReference>